<feature type="domain" description="UspA" evidence="2">
    <location>
        <begin position="52"/>
        <end position="115"/>
    </location>
</feature>
<dbReference type="Proteomes" id="UP001418444">
    <property type="component" value="Unassembled WGS sequence"/>
</dbReference>
<accession>A0ABP7NLQ5</accession>
<organism evidence="3 4">
    <name type="scientific">Gordonia caeni</name>
    <dbReference type="NCBI Taxonomy" id="1007097"/>
    <lineage>
        <taxon>Bacteria</taxon>
        <taxon>Bacillati</taxon>
        <taxon>Actinomycetota</taxon>
        <taxon>Actinomycetes</taxon>
        <taxon>Mycobacteriales</taxon>
        <taxon>Gordoniaceae</taxon>
        <taxon>Gordonia</taxon>
    </lineage>
</organism>
<dbReference type="InterPro" id="IPR014729">
    <property type="entry name" value="Rossmann-like_a/b/a_fold"/>
</dbReference>
<comment type="similarity">
    <text evidence="1">Belongs to the universal stress protein A family.</text>
</comment>
<dbReference type="Pfam" id="PF00582">
    <property type="entry name" value="Usp"/>
    <property type="match status" value="1"/>
</dbReference>
<evidence type="ECO:0000313" key="4">
    <source>
        <dbReference type="Proteomes" id="UP001418444"/>
    </source>
</evidence>
<dbReference type="SUPFAM" id="SSF52402">
    <property type="entry name" value="Adenine nucleotide alpha hydrolases-like"/>
    <property type="match status" value="1"/>
</dbReference>
<name>A0ABP7NLQ5_9ACTN</name>
<comment type="caution">
    <text evidence="3">The sequence shown here is derived from an EMBL/GenBank/DDBJ whole genome shotgun (WGS) entry which is preliminary data.</text>
</comment>
<evidence type="ECO:0000259" key="2">
    <source>
        <dbReference type="Pfam" id="PF00582"/>
    </source>
</evidence>
<keyword evidence="4" id="KW-1185">Reference proteome</keyword>
<dbReference type="PRINTS" id="PR01438">
    <property type="entry name" value="UNVRSLSTRESS"/>
</dbReference>
<dbReference type="InterPro" id="IPR006015">
    <property type="entry name" value="Universal_stress_UspA"/>
</dbReference>
<sequence length="118" mass="12232">MTIVVAVADSPEGKAALNAAVTEAERFDSDVVAVNLGLRALDVDGVSDKVAIRVVERSERDDRDPAELVLGEIASSGASRLVVGFKKRSAVGKALLGSVSQRLILDAPVPVLGVKAPE</sequence>
<evidence type="ECO:0000256" key="1">
    <source>
        <dbReference type="ARBA" id="ARBA00008791"/>
    </source>
</evidence>
<dbReference type="InterPro" id="IPR006016">
    <property type="entry name" value="UspA"/>
</dbReference>
<protein>
    <submittedName>
        <fullName evidence="3">Universal stress protein</fullName>
    </submittedName>
</protein>
<dbReference type="CDD" id="cd00293">
    <property type="entry name" value="USP-like"/>
    <property type="match status" value="1"/>
</dbReference>
<gene>
    <name evidence="3" type="ORF">GCM10022231_04560</name>
</gene>
<proteinExistence type="inferred from homology"/>
<dbReference type="RefSeq" id="WP_344780164.1">
    <property type="nucleotide sequence ID" value="NZ_BAAAZW010000001.1"/>
</dbReference>
<dbReference type="Gene3D" id="3.40.50.620">
    <property type="entry name" value="HUPs"/>
    <property type="match status" value="1"/>
</dbReference>
<dbReference type="EMBL" id="BAAAZW010000001">
    <property type="protein sequence ID" value="GAA3949974.1"/>
    <property type="molecule type" value="Genomic_DNA"/>
</dbReference>
<reference evidence="4" key="1">
    <citation type="journal article" date="2019" name="Int. J. Syst. Evol. Microbiol.">
        <title>The Global Catalogue of Microorganisms (GCM) 10K type strain sequencing project: providing services to taxonomists for standard genome sequencing and annotation.</title>
        <authorList>
            <consortium name="The Broad Institute Genomics Platform"/>
            <consortium name="The Broad Institute Genome Sequencing Center for Infectious Disease"/>
            <person name="Wu L."/>
            <person name="Ma J."/>
        </authorList>
    </citation>
    <scope>NUCLEOTIDE SEQUENCE [LARGE SCALE GENOMIC DNA]</scope>
    <source>
        <strain evidence="4">JCM 16923</strain>
    </source>
</reference>
<evidence type="ECO:0000313" key="3">
    <source>
        <dbReference type="EMBL" id="GAA3949974.1"/>
    </source>
</evidence>